<sequence>MSFAKLDRDQIVREAVALLREEGLGAVSLRKVAARLGVSVSSLYWHVADKDMLLGLMSASIFRACLDAVRPAPSWQRWLHDFGLALWDAQIAIPEARQLIVIARPQEGLAEESLTFILQSLGALGLPRDQAIVAQRSVQALVTGWTTLRSARPDAVGADRGSFVVALDVLIGGWEARIGQS</sequence>
<name>A0A9X1ISA1_9SPHN</name>
<gene>
    <name evidence="6" type="ORF">KK488_13430</name>
</gene>
<dbReference type="GO" id="GO:0000976">
    <property type="term" value="F:transcription cis-regulatory region binding"/>
    <property type="evidence" value="ECO:0007669"/>
    <property type="project" value="TreeGrafter"/>
</dbReference>
<feature type="domain" description="HTH tetR-type" evidence="5">
    <location>
        <begin position="5"/>
        <end position="65"/>
    </location>
</feature>
<reference evidence="6" key="1">
    <citation type="submission" date="2021-05" db="EMBL/GenBank/DDBJ databases">
        <title>Genome of Sphingobium sp. strain.</title>
        <authorList>
            <person name="Fan R."/>
        </authorList>
    </citation>
    <scope>NUCLEOTIDE SEQUENCE</scope>
    <source>
        <strain evidence="6">H33</strain>
    </source>
</reference>
<dbReference type="InterPro" id="IPR001647">
    <property type="entry name" value="HTH_TetR"/>
</dbReference>
<dbReference type="SUPFAM" id="SSF48498">
    <property type="entry name" value="Tetracyclin repressor-like, C-terminal domain"/>
    <property type="match status" value="1"/>
</dbReference>
<protein>
    <submittedName>
        <fullName evidence="6">TetR family transcriptional regulator</fullName>
    </submittedName>
</protein>
<evidence type="ECO:0000256" key="3">
    <source>
        <dbReference type="ARBA" id="ARBA00023163"/>
    </source>
</evidence>
<keyword evidence="7" id="KW-1185">Reference proteome</keyword>
<organism evidence="6 7">
    <name type="scientific">Sphingobium nicotianae</name>
    <dbReference type="NCBI Taxonomy" id="2782607"/>
    <lineage>
        <taxon>Bacteria</taxon>
        <taxon>Pseudomonadati</taxon>
        <taxon>Pseudomonadota</taxon>
        <taxon>Alphaproteobacteria</taxon>
        <taxon>Sphingomonadales</taxon>
        <taxon>Sphingomonadaceae</taxon>
        <taxon>Sphingobium</taxon>
    </lineage>
</organism>
<evidence type="ECO:0000256" key="1">
    <source>
        <dbReference type="ARBA" id="ARBA00023015"/>
    </source>
</evidence>
<dbReference type="PANTHER" id="PTHR30055:SF234">
    <property type="entry name" value="HTH-TYPE TRANSCRIPTIONAL REGULATOR BETI"/>
    <property type="match status" value="1"/>
</dbReference>
<evidence type="ECO:0000313" key="7">
    <source>
        <dbReference type="Proteomes" id="UP001138757"/>
    </source>
</evidence>
<evidence type="ECO:0000256" key="4">
    <source>
        <dbReference type="PROSITE-ProRule" id="PRU00335"/>
    </source>
</evidence>
<dbReference type="EMBL" id="JAHGAW010000008">
    <property type="protein sequence ID" value="MBT2187950.1"/>
    <property type="molecule type" value="Genomic_DNA"/>
</dbReference>
<dbReference type="InterPro" id="IPR009057">
    <property type="entry name" value="Homeodomain-like_sf"/>
</dbReference>
<dbReference type="AlphaFoldDB" id="A0A9X1ISA1"/>
<keyword evidence="1" id="KW-0805">Transcription regulation</keyword>
<dbReference type="Gene3D" id="1.10.357.10">
    <property type="entry name" value="Tetracycline Repressor, domain 2"/>
    <property type="match status" value="1"/>
</dbReference>
<keyword evidence="2 4" id="KW-0238">DNA-binding</keyword>
<accession>A0A9X1ISA1</accession>
<dbReference type="PRINTS" id="PR00455">
    <property type="entry name" value="HTHTETR"/>
</dbReference>
<dbReference type="PROSITE" id="PS50977">
    <property type="entry name" value="HTH_TETR_2"/>
    <property type="match status" value="1"/>
</dbReference>
<evidence type="ECO:0000259" key="5">
    <source>
        <dbReference type="PROSITE" id="PS50977"/>
    </source>
</evidence>
<dbReference type="Pfam" id="PF00440">
    <property type="entry name" value="TetR_N"/>
    <property type="match status" value="1"/>
</dbReference>
<dbReference type="SUPFAM" id="SSF46689">
    <property type="entry name" value="Homeodomain-like"/>
    <property type="match status" value="1"/>
</dbReference>
<dbReference type="PANTHER" id="PTHR30055">
    <property type="entry name" value="HTH-TYPE TRANSCRIPTIONAL REGULATOR RUTR"/>
    <property type="match status" value="1"/>
</dbReference>
<proteinExistence type="predicted"/>
<evidence type="ECO:0000313" key="6">
    <source>
        <dbReference type="EMBL" id="MBT2187950.1"/>
    </source>
</evidence>
<keyword evidence="3" id="KW-0804">Transcription</keyword>
<dbReference type="InterPro" id="IPR036271">
    <property type="entry name" value="Tet_transcr_reg_TetR-rel_C_sf"/>
</dbReference>
<dbReference type="RefSeq" id="WP_214624196.1">
    <property type="nucleotide sequence ID" value="NZ_JAHGAW010000008.1"/>
</dbReference>
<comment type="caution">
    <text evidence="6">The sequence shown here is derived from an EMBL/GenBank/DDBJ whole genome shotgun (WGS) entry which is preliminary data.</text>
</comment>
<dbReference type="InterPro" id="IPR050109">
    <property type="entry name" value="HTH-type_TetR-like_transc_reg"/>
</dbReference>
<dbReference type="Proteomes" id="UP001138757">
    <property type="component" value="Unassembled WGS sequence"/>
</dbReference>
<feature type="DNA-binding region" description="H-T-H motif" evidence="4">
    <location>
        <begin position="28"/>
        <end position="47"/>
    </location>
</feature>
<dbReference type="GO" id="GO:0003700">
    <property type="term" value="F:DNA-binding transcription factor activity"/>
    <property type="evidence" value="ECO:0007669"/>
    <property type="project" value="TreeGrafter"/>
</dbReference>
<evidence type="ECO:0000256" key="2">
    <source>
        <dbReference type="ARBA" id="ARBA00023125"/>
    </source>
</evidence>